<proteinExistence type="predicted"/>
<reference evidence="1" key="1">
    <citation type="thesis" date="2020" institute="ProQuest LLC" country="789 East Eisenhower Parkway, Ann Arbor, MI, USA">
        <title>Comparative Genomics and Chromosome Evolution.</title>
        <authorList>
            <person name="Mudd A.B."/>
        </authorList>
    </citation>
    <scope>NUCLEOTIDE SEQUENCE</scope>
    <source>
        <strain evidence="1">1538</strain>
        <tissue evidence="1">Blood</tissue>
    </source>
</reference>
<name>A0AAV3AXX9_PYXAD</name>
<protein>
    <submittedName>
        <fullName evidence="1">Uncharacterized protein</fullName>
    </submittedName>
</protein>
<organism evidence="1 2">
    <name type="scientific">Pyxicephalus adspersus</name>
    <name type="common">African bullfrog</name>
    <dbReference type="NCBI Taxonomy" id="30357"/>
    <lineage>
        <taxon>Eukaryota</taxon>
        <taxon>Metazoa</taxon>
        <taxon>Chordata</taxon>
        <taxon>Craniata</taxon>
        <taxon>Vertebrata</taxon>
        <taxon>Euteleostomi</taxon>
        <taxon>Amphibia</taxon>
        <taxon>Batrachia</taxon>
        <taxon>Anura</taxon>
        <taxon>Neobatrachia</taxon>
        <taxon>Ranoidea</taxon>
        <taxon>Pyxicephalidae</taxon>
        <taxon>Pyxicephalinae</taxon>
        <taxon>Pyxicephalus</taxon>
    </lineage>
</organism>
<gene>
    <name evidence="1" type="ORF">GDO54_008121</name>
</gene>
<comment type="caution">
    <text evidence="1">The sequence shown here is derived from an EMBL/GenBank/DDBJ whole genome shotgun (WGS) entry which is preliminary data.</text>
</comment>
<accession>A0AAV3AXX9</accession>
<evidence type="ECO:0000313" key="1">
    <source>
        <dbReference type="EMBL" id="DBA27652.1"/>
    </source>
</evidence>
<evidence type="ECO:0000313" key="2">
    <source>
        <dbReference type="Proteomes" id="UP001181693"/>
    </source>
</evidence>
<keyword evidence="2" id="KW-1185">Reference proteome</keyword>
<dbReference type="AlphaFoldDB" id="A0AAV3AXX9"/>
<dbReference type="Proteomes" id="UP001181693">
    <property type="component" value="Unassembled WGS sequence"/>
</dbReference>
<sequence>MFLFFQKRVKSICSQLQNSITSPVFSDVFHFISTSSFFSTIQWFTFFFSKSFNLFEFFCFPIVFHKTSPQIGGVKKANANLEQYR</sequence>
<dbReference type="EMBL" id="DYDO01000003">
    <property type="protein sequence ID" value="DBA27652.1"/>
    <property type="molecule type" value="Genomic_DNA"/>
</dbReference>